<protein>
    <submittedName>
        <fullName evidence="1">Uncharacterized protein</fullName>
    </submittedName>
</protein>
<accession>A0ACB9YJM4</accession>
<dbReference type="EMBL" id="MU393648">
    <property type="protein sequence ID" value="KAI4859230.1"/>
    <property type="molecule type" value="Genomic_DNA"/>
</dbReference>
<name>A0ACB9YJM4_9PEZI</name>
<gene>
    <name evidence="1" type="ORF">F4820DRAFT_177073</name>
</gene>
<reference evidence="1 2" key="1">
    <citation type="journal article" date="2022" name="New Phytol.">
        <title>Ecological generalism drives hyperdiversity of secondary metabolite gene clusters in xylarialean endophytes.</title>
        <authorList>
            <person name="Franco M.E.E."/>
            <person name="Wisecaver J.H."/>
            <person name="Arnold A.E."/>
            <person name="Ju Y.M."/>
            <person name="Slot J.C."/>
            <person name="Ahrendt S."/>
            <person name="Moore L.P."/>
            <person name="Eastman K.E."/>
            <person name="Scott K."/>
            <person name="Konkel Z."/>
            <person name="Mondo S.J."/>
            <person name="Kuo A."/>
            <person name="Hayes R.D."/>
            <person name="Haridas S."/>
            <person name="Andreopoulos B."/>
            <person name="Riley R."/>
            <person name="LaButti K."/>
            <person name="Pangilinan J."/>
            <person name="Lipzen A."/>
            <person name="Amirebrahimi M."/>
            <person name="Yan J."/>
            <person name="Adam C."/>
            <person name="Keymanesh K."/>
            <person name="Ng V."/>
            <person name="Louie K."/>
            <person name="Northen T."/>
            <person name="Drula E."/>
            <person name="Henrissat B."/>
            <person name="Hsieh H.M."/>
            <person name="Youens-Clark K."/>
            <person name="Lutzoni F."/>
            <person name="Miadlikowska J."/>
            <person name="Eastwood D.C."/>
            <person name="Hamelin R.C."/>
            <person name="Grigoriev I.V."/>
            <person name="U'Ren J.M."/>
        </authorList>
    </citation>
    <scope>NUCLEOTIDE SEQUENCE [LARGE SCALE GENOMIC DNA]</scope>
    <source>
        <strain evidence="1 2">CBS 119005</strain>
    </source>
</reference>
<keyword evidence="2" id="KW-1185">Reference proteome</keyword>
<proteinExistence type="predicted"/>
<comment type="caution">
    <text evidence="1">The sequence shown here is derived from an EMBL/GenBank/DDBJ whole genome shotgun (WGS) entry which is preliminary data.</text>
</comment>
<evidence type="ECO:0000313" key="1">
    <source>
        <dbReference type="EMBL" id="KAI4859230.1"/>
    </source>
</evidence>
<dbReference type="Proteomes" id="UP001497700">
    <property type="component" value="Unassembled WGS sequence"/>
</dbReference>
<sequence>MRRSCLLLALVASATAGGNARSGRLVEKDVNLNPRGLAETSRSLDARLVPVDAGRVGKVMLRSRRTKRDDDDNDKYEDWEDEYKDRFEEMQGQNVPAPPGSPLDHHDDDDDDDDDDNDGPSGGVIAGSVIGGLLGLLLILTIWYCLRIRPKRKQRQMEAAMKQDELEKGFGGSSPSIHPPPPAMAGVAPVSPNSESPSPHHIQWAPTPFPGRAPSVQTGSSISGLALPTPALTYSPSITTGTTNTAAGTPNLPPSHLHALPGDKPPAYAAVLALQSSEPQPEASAYQMGQVPIPAEPPVYQLPSAPQTGATDMKGEPISRY</sequence>
<evidence type="ECO:0000313" key="2">
    <source>
        <dbReference type="Proteomes" id="UP001497700"/>
    </source>
</evidence>
<organism evidence="1 2">
    <name type="scientific">Hypoxylon rubiginosum</name>
    <dbReference type="NCBI Taxonomy" id="110542"/>
    <lineage>
        <taxon>Eukaryota</taxon>
        <taxon>Fungi</taxon>
        <taxon>Dikarya</taxon>
        <taxon>Ascomycota</taxon>
        <taxon>Pezizomycotina</taxon>
        <taxon>Sordariomycetes</taxon>
        <taxon>Xylariomycetidae</taxon>
        <taxon>Xylariales</taxon>
        <taxon>Hypoxylaceae</taxon>
        <taxon>Hypoxylon</taxon>
    </lineage>
</organism>